<dbReference type="InterPro" id="IPR032675">
    <property type="entry name" value="LRR_dom_sf"/>
</dbReference>
<reference evidence="1" key="1">
    <citation type="journal article" date="2022" name="Int. J. Mol. Sci.">
        <title>Draft Genome of Tanacetum Coccineum: Genomic Comparison of Closely Related Tanacetum-Family Plants.</title>
        <authorList>
            <person name="Yamashiro T."/>
            <person name="Shiraishi A."/>
            <person name="Nakayama K."/>
            <person name="Satake H."/>
        </authorList>
    </citation>
    <scope>NUCLEOTIDE SEQUENCE</scope>
</reference>
<accession>A0ABQ5IT24</accession>
<dbReference type="EMBL" id="BQNB010021029">
    <property type="protein sequence ID" value="GJU02129.1"/>
    <property type="molecule type" value="Genomic_DNA"/>
</dbReference>
<gene>
    <name evidence="1" type="ORF">Tco_1112467</name>
</gene>
<comment type="caution">
    <text evidence="1">The sequence shown here is derived from an EMBL/GenBank/DDBJ whole genome shotgun (WGS) entry which is preliminary data.</text>
</comment>
<name>A0ABQ5IT24_9ASTR</name>
<keyword evidence="2" id="KW-1185">Reference proteome</keyword>
<reference evidence="1" key="2">
    <citation type="submission" date="2022-01" db="EMBL/GenBank/DDBJ databases">
        <authorList>
            <person name="Yamashiro T."/>
            <person name="Shiraishi A."/>
            <person name="Satake H."/>
            <person name="Nakayama K."/>
        </authorList>
    </citation>
    <scope>NUCLEOTIDE SEQUENCE</scope>
</reference>
<evidence type="ECO:0000313" key="1">
    <source>
        <dbReference type="EMBL" id="GJU02129.1"/>
    </source>
</evidence>
<protein>
    <submittedName>
        <fullName evidence="1">F-box protein SKIP1</fullName>
    </submittedName>
</protein>
<proteinExistence type="predicted"/>
<dbReference type="SUPFAM" id="SSF52047">
    <property type="entry name" value="RNI-like"/>
    <property type="match status" value="1"/>
</dbReference>
<sequence>MLGRKCTNLSILKRNYIGIESLSESKKYIENVPRKYLNSRPEDGIRTALAIKKFMPELLHLELRFARISAPGLAGISKGCTKLGYLDLSGNSNFSDWKIKKATSNLTNLNVVNRKYNSFPSGRATEGARWARAPNSFCSVFSPENLVCVVILPPLQVKETKSLNLKIHDGRRGKEVYYRKKYT</sequence>
<organism evidence="1 2">
    <name type="scientific">Tanacetum coccineum</name>
    <dbReference type="NCBI Taxonomy" id="301880"/>
    <lineage>
        <taxon>Eukaryota</taxon>
        <taxon>Viridiplantae</taxon>
        <taxon>Streptophyta</taxon>
        <taxon>Embryophyta</taxon>
        <taxon>Tracheophyta</taxon>
        <taxon>Spermatophyta</taxon>
        <taxon>Magnoliopsida</taxon>
        <taxon>eudicotyledons</taxon>
        <taxon>Gunneridae</taxon>
        <taxon>Pentapetalae</taxon>
        <taxon>asterids</taxon>
        <taxon>campanulids</taxon>
        <taxon>Asterales</taxon>
        <taxon>Asteraceae</taxon>
        <taxon>Asteroideae</taxon>
        <taxon>Anthemideae</taxon>
        <taxon>Anthemidinae</taxon>
        <taxon>Tanacetum</taxon>
    </lineage>
</organism>
<dbReference type="Gene3D" id="3.80.10.10">
    <property type="entry name" value="Ribonuclease Inhibitor"/>
    <property type="match status" value="1"/>
</dbReference>
<dbReference type="Proteomes" id="UP001151760">
    <property type="component" value="Unassembled WGS sequence"/>
</dbReference>
<evidence type="ECO:0000313" key="2">
    <source>
        <dbReference type="Proteomes" id="UP001151760"/>
    </source>
</evidence>